<dbReference type="EMBL" id="GDJX01007133">
    <property type="protein sequence ID" value="JAT60803.1"/>
    <property type="molecule type" value="Transcribed_RNA"/>
</dbReference>
<dbReference type="AlphaFoldDB" id="A0A1D1Z1K9"/>
<evidence type="ECO:0000313" key="1">
    <source>
        <dbReference type="EMBL" id="JAT60803.1"/>
    </source>
</evidence>
<dbReference type="Pfam" id="PF11347">
    <property type="entry name" value="CRR42-like"/>
    <property type="match status" value="1"/>
</dbReference>
<feature type="non-terminal residue" evidence="1">
    <location>
        <position position="1"/>
    </location>
</feature>
<reference evidence="1" key="1">
    <citation type="submission" date="2015-07" db="EMBL/GenBank/DDBJ databases">
        <title>Transcriptome Assembly of Anthurium amnicola.</title>
        <authorList>
            <person name="Suzuki J."/>
        </authorList>
    </citation>
    <scope>NUCLEOTIDE SEQUENCE</scope>
</reference>
<accession>A0A1D1Z1K9</accession>
<sequence length="150" mass="15995">RAPYHLIARPWGGITAMSLSSSRIPISNLPLSSGRRLGRRVHRRPTCMPGFLTKCEASPPPSSSDPRLTVGNGSGGLQIGSPVIVVEAPPTLKTATAMPCLKVNDGLVKPGDVGRIVARKPKDVWAVRLAIGTYLIDGKHFKPLEIGQET</sequence>
<organism evidence="1">
    <name type="scientific">Anthurium amnicola</name>
    <dbReference type="NCBI Taxonomy" id="1678845"/>
    <lineage>
        <taxon>Eukaryota</taxon>
        <taxon>Viridiplantae</taxon>
        <taxon>Streptophyta</taxon>
        <taxon>Embryophyta</taxon>
        <taxon>Tracheophyta</taxon>
        <taxon>Spermatophyta</taxon>
        <taxon>Magnoliopsida</taxon>
        <taxon>Liliopsida</taxon>
        <taxon>Araceae</taxon>
        <taxon>Pothoideae</taxon>
        <taxon>Potheae</taxon>
        <taxon>Anthurium</taxon>
    </lineage>
</organism>
<name>A0A1D1Z1K9_9ARAE</name>
<dbReference type="PANTHER" id="PTHR36799">
    <property type="match status" value="1"/>
</dbReference>
<dbReference type="PANTHER" id="PTHR36799:SF2">
    <property type="entry name" value="PROTEIN CHLORORESPIRATORY REDUCTION 42, CHLOROPLASTIC"/>
    <property type="match status" value="1"/>
</dbReference>
<proteinExistence type="predicted"/>
<dbReference type="InterPro" id="IPR021495">
    <property type="entry name" value="CRR42-like"/>
</dbReference>
<gene>
    <name evidence="1" type="primary">Tonsl_0</name>
    <name evidence="1" type="ORF">g.125129</name>
</gene>
<protein>
    <submittedName>
        <fullName evidence="1">Tonsoku-like protein</fullName>
    </submittedName>
</protein>
<dbReference type="GO" id="GO:0010258">
    <property type="term" value="P:NADH dehydrogenase complex (plastoquinone) assembly"/>
    <property type="evidence" value="ECO:0007669"/>
    <property type="project" value="InterPro"/>
</dbReference>